<dbReference type="AlphaFoldDB" id="A0A366ERB2"/>
<dbReference type="Gene3D" id="1.10.30.50">
    <property type="match status" value="1"/>
</dbReference>
<protein>
    <submittedName>
        <fullName evidence="2">5-methylcytosine-specific restriction protein A</fullName>
    </submittedName>
</protein>
<dbReference type="InterPro" id="IPR003615">
    <property type="entry name" value="HNH_nuc"/>
</dbReference>
<sequence>MNEKILQRISKIIIEYATKQQVVEYNKISNELGGIISPIRLNEPLGEISKRCIQYGFPPLSAIVVNQNTRLPGEGFFTWVAAQMGFPNLPHSKWEEFYEEQEGKVFNCNDWDSFLIRGFSDNFSDNTSSGFASLQNSNLVDLLNTKEYLKGQQTKYYILTVKDFVETQQQGPYRYHVLVTENEKLIKQSMVEHKIKKQLLTSAKRKGIQLLLEIDMQIENDSVTMAHYKPDRQTTELWEKEKSTNLESLIKEERFQLLTNIVQKDIEIEAAQEDYYYRDGKNIEYYGTRYERNPINRAKAIEIHGITCKACGFDFKEIYGERGSGFIEVHHINPLFSMGKETDINPETDLVPLCSNCHRMIHRKKNSILTVEELKMLLKKKLTLASN</sequence>
<dbReference type="Pfam" id="PF01844">
    <property type="entry name" value="HNH"/>
    <property type="match status" value="1"/>
</dbReference>
<name>A0A366ERB2_9BACI</name>
<dbReference type="GO" id="GO:0008270">
    <property type="term" value="F:zinc ion binding"/>
    <property type="evidence" value="ECO:0007669"/>
    <property type="project" value="InterPro"/>
</dbReference>
<dbReference type="CDD" id="cd00085">
    <property type="entry name" value="HNHc"/>
    <property type="match status" value="1"/>
</dbReference>
<comment type="caution">
    <text evidence="2">The sequence shown here is derived from an EMBL/GenBank/DDBJ whole genome shotgun (WGS) entry which is preliminary data.</text>
</comment>
<evidence type="ECO:0000313" key="2">
    <source>
        <dbReference type="EMBL" id="RBP04953.1"/>
    </source>
</evidence>
<dbReference type="GO" id="GO:0004519">
    <property type="term" value="F:endonuclease activity"/>
    <property type="evidence" value="ECO:0007669"/>
    <property type="project" value="InterPro"/>
</dbReference>
<reference evidence="2 3" key="1">
    <citation type="submission" date="2018-06" db="EMBL/GenBank/DDBJ databases">
        <title>Freshwater and sediment microbial communities from various areas in North America, analyzing microbe dynamics in response to fracking.</title>
        <authorList>
            <person name="Lamendella R."/>
        </authorList>
    </citation>
    <scope>NUCLEOTIDE SEQUENCE [LARGE SCALE GENOMIC DNA]</scope>
    <source>
        <strain evidence="2 3">97B</strain>
    </source>
</reference>
<dbReference type="Proteomes" id="UP000252118">
    <property type="component" value="Unassembled WGS sequence"/>
</dbReference>
<evidence type="ECO:0000313" key="3">
    <source>
        <dbReference type="Proteomes" id="UP000252118"/>
    </source>
</evidence>
<dbReference type="EMBL" id="QNRJ01000005">
    <property type="protein sequence ID" value="RBP04953.1"/>
    <property type="molecule type" value="Genomic_DNA"/>
</dbReference>
<evidence type="ECO:0000259" key="1">
    <source>
        <dbReference type="Pfam" id="PF01844"/>
    </source>
</evidence>
<feature type="domain" description="HNH" evidence="1">
    <location>
        <begin position="308"/>
        <end position="363"/>
    </location>
</feature>
<dbReference type="InterPro" id="IPR002711">
    <property type="entry name" value="HNH"/>
</dbReference>
<dbReference type="RefSeq" id="WP_258549628.1">
    <property type="nucleotide sequence ID" value="NZ_QNRJ01000005.1"/>
</dbReference>
<proteinExistence type="predicted"/>
<organism evidence="2 3">
    <name type="scientific">Rossellomorea aquimaris</name>
    <dbReference type="NCBI Taxonomy" id="189382"/>
    <lineage>
        <taxon>Bacteria</taxon>
        <taxon>Bacillati</taxon>
        <taxon>Bacillota</taxon>
        <taxon>Bacilli</taxon>
        <taxon>Bacillales</taxon>
        <taxon>Bacillaceae</taxon>
        <taxon>Rossellomorea</taxon>
    </lineage>
</organism>
<dbReference type="GO" id="GO:0003676">
    <property type="term" value="F:nucleic acid binding"/>
    <property type="evidence" value="ECO:0007669"/>
    <property type="project" value="InterPro"/>
</dbReference>
<gene>
    <name evidence="2" type="ORF">DET59_105243</name>
</gene>
<accession>A0A366ERB2</accession>